<keyword evidence="3" id="KW-0808">Transferase</keyword>
<dbReference type="Pfam" id="PF01041">
    <property type="entry name" value="DegT_DnrJ_EryC1"/>
    <property type="match status" value="1"/>
</dbReference>
<dbReference type="PANTHER" id="PTHR30244:SF34">
    <property type="entry name" value="DTDP-4-AMINO-4,6-DIDEOXYGALACTOSE TRANSAMINASE"/>
    <property type="match status" value="1"/>
</dbReference>
<sequence length="404" mass="44477">MNHTPTKPTFTLDLTKPEPVPQQGIDRALELMNSGRLFRYGETAPGQLSDASLLEQRMAQLLNRKYAIGVNSCGAALFLALKSSGVHQGDKVLVNGYTLAPVPGAIDHAGAEPVVVEVNEQLTIDFDDLRRKAHQSGARTLLLSHMRGHISDMDQIVEQCEELDLTLIEDCAHTLGASWNGKPTGAFGTAACISLQTFKHINSGEGGIIVTDDEDLAARAILYSGSYMLYEQHTARPDATVFEKHRGNTPNYSLRMTALAAALALPQLELLSERAERMNASYRCLEQLLAEINGVQLIQRDTKEEFIGSSLQFRLPGLNAQHIEHFIATCQSQGLGLKWFGKPRMEGFTSRPSHWEYVTDSTGTPRTEELLSTLCDIRIPPAMNQQHCRQAAEVIAEALEEITT</sequence>
<dbReference type="AlphaFoldDB" id="A0A3M8K8S3"/>
<reference evidence="3 4" key="1">
    <citation type="submission" date="2018-02" db="EMBL/GenBank/DDBJ databases">
        <title>Corynebacterium alimpuense sp. nov., a marine obligate actinomycete isolated from sediments of Valparaiso bay, Chile.</title>
        <authorList>
            <person name="Claverias F."/>
            <person name="Gonzales-Siles L."/>
            <person name="Salva-Serra F."/>
            <person name="Inganaes E."/>
            <person name="Molin K."/>
            <person name="Cumsille A."/>
            <person name="Undabarrena A."/>
            <person name="Couve E."/>
            <person name="Moore E.R.B."/>
            <person name="Gomila M."/>
            <person name="Camara B."/>
        </authorList>
    </citation>
    <scope>NUCLEOTIDE SEQUENCE [LARGE SCALE GENOMIC DNA]</scope>
    <source>
        <strain evidence="3 4">CCUG 69366</strain>
    </source>
</reference>
<proteinExistence type="inferred from homology"/>
<evidence type="ECO:0000313" key="4">
    <source>
        <dbReference type="Proteomes" id="UP000266975"/>
    </source>
</evidence>
<dbReference type="RefSeq" id="WP_123048068.1">
    <property type="nucleotide sequence ID" value="NZ_PTJO01000004.1"/>
</dbReference>
<dbReference type="OrthoDB" id="9804264at2"/>
<keyword evidence="3" id="KW-0032">Aminotransferase</keyword>
<gene>
    <name evidence="3" type="ORF">C5L39_06500</name>
</gene>
<dbReference type="GO" id="GO:0000271">
    <property type="term" value="P:polysaccharide biosynthetic process"/>
    <property type="evidence" value="ECO:0007669"/>
    <property type="project" value="TreeGrafter"/>
</dbReference>
<dbReference type="Gene3D" id="3.90.1150.10">
    <property type="entry name" value="Aspartate Aminotransferase, domain 1"/>
    <property type="match status" value="1"/>
</dbReference>
<protein>
    <submittedName>
        <fullName evidence="3">Aminotransferase</fullName>
    </submittedName>
</protein>
<keyword evidence="2" id="KW-0663">Pyridoxal phosphate</keyword>
<dbReference type="GO" id="GO:0030170">
    <property type="term" value="F:pyridoxal phosphate binding"/>
    <property type="evidence" value="ECO:0007669"/>
    <property type="project" value="TreeGrafter"/>
</dbReference>
<comment type="similarity">
    <text evidence="2">Belongs to the DegT/DnrJ/EryC1 family.</text>
</comment>
<dbReference type="GO" id="GO:0008483">
    <property type="term" value="F:transaminase activity"/>
    <property type="evidence" value="ECO:0007669"/>
    <property type="project" value="UniProtKB-KW"/>
</dbReference>
<evidence type="ECO:0000256" key="1">
    <source>
        <dbReference type="ARBA" id="ARBA00001933"/>
    </source>
</evidence>
<dbReference type="SUPFAM" id="SSF53383">
    <property type="entry name" value="PLP-dependent transferases"/>
    <property type="match status" value="1"/>
</dbReference>
<dbReference type="InterPro" id="IPR015422">
    <property type="entry name" value="PyrdxlP-dep_Trfase_small"/>
</dbReference>
<dbReference type="InterPro" id="IPR000653">
    <property type="entry name" value="DegT/StrS_aminotransferase"/>
</dbReference>
<organism evidence="3 4">
    <name type="scientific">Corynebacterium alimapuense</name>
    <dbReference type="NCBI Taxonomy" id="1576874"/>
    <lineage>
        <taxon>Bacteria</taxon>
        <taxon>Bacillati</taxon>
        <taxon>Actinomycetota</taxon>
        <taxon>Actinomycetes</taxon>
        <taxon>Mycobacteriales</taxon>
        <taxon>Corynebacteriaceae</taxon>
        <taxon>Corynebacterium</taxon>
    </lineage>
</organism>
<dbReference type="PANTHER" id="PTHR30244">
    <property type="entry name" value="TRANSAMINASE"/>
    <property type="match status" value="1"/>
</dbReference>
<evidence type="ECO:0000313" key="3">
    <source>
        <dbReference type="EMBL" id="RNE48932.1"/>
    </source>
</evidence>
<evidence type="ECO:0000256" key="2">
    <source>
        <dbReference type="RuleBase" id="RU004508"/>
    </source>
</evidence>
<accession>A0A3M8K8S3</accession>
<dbReference type="InterPro" id="IPR015424">
    <property type="entry name" value="PyrdxlP-dep_Trfase"/>
</dbReference>
<comment type="cofactor">
    <cofactor evidence="1">
        <name>pyridoxal 5'-phosphate</name>
        <dbReference type="ChEBI" id="CHEBI:597326"/>
    </cofactor>
</comment>
<dbReference type="InterPro" id="IPR015421">
    <property type="entry name" value="PyrdxlP-dep_Trfase_major"/>
</dbReference>
<dbReference type="EMBL" id="PTJO01000004">
    <property type="protein sequence ID" value="RNE48932.1"/>
    <property type="molecule type" value="Genomic_DNA"/>
</dbReference>
<dbReference type="Gene3D" id="3.40.640.10">
    <property type="entry name" value="Type I PLP-dependent aspartate aminotransferase-like (Major domain)"/>
    <property type="match status" value="1"/>
</dbReference>
<dbReference type="Proteomes" id="UP000266975">
    <property type="component" value="Unassembled WGS sequence"/>
</dbReference>
<name>A0A3M8K8S3_9CORY</name>
<comment type="caution">
    <text evidence="3">The sequence shown here is derived from an EMBL/GenBank/DDBJ whole genome shotgun (WGS) entry which is preliminary data.</text>
</comment>
<keyword evidence="4" id="KW-1185">Reference proteome</keyword>